<proteinExistence type="predicted"/>
<evidence type="ECO:0000256" key="1">
    <source>
        <dbReference type="SAM" id="Phobius"/>
    </source>
</evidence>
<dbReference type="Proteomes" id="UP000297352">
    <property type="component" value="Unassembled WGS sequence"/>
</dbReference>
<dbReference type="RefSeq" id="WP_135688439.1">
    <property type="nucleotide sequence ID" value="NZ_RQGI01000004.1"/>
</dbReference>
<keyword evidence="3" id="KW-1185">Reference proteome</keyword>
<gene>
    <name evidence="2" type="ORF">EHQ60_00240</name>
</gene>
<feature type="transmembrane region" description="Helical" evidence="1">
    <location>
        <begin position="6"/>
        <end position="23"/>
    </location>
</feature>
<comment type="caution">
    <text evidence="2">The sequence shown here is derived from an EMBL/GenBank/DDBJ whole genome shotgun (WGS) entry which is preliminary data.</text>
</comment>
<keyword evidence="1" id="KW-0472">Membrane</keyword>
<evidence type="ECO:0000313" key="2">
    <source>
        <dbReference type="EMBL" id="TGL75387.1"/>
    </source>
</evidence>
<reference evidence="3" key="1">
    <citation type="journal article" date="2019" name="PLoS Negl. Trop. Dis.">
        <title>Revisiting the worldwide diversity of Leptospira species in the environment.</title>
        <authorList>
            <person name="Vincent A.T."/>
            <person name="Schiettekatte O."/>
            <person name="Bourhy P."/>
            <person name="Veyrier F.J."/>
            <person name="Picardeau M."/>
        </authorList>
    </citation>
    <scope>NUCLEOTIDE SEQUENCE [LARGE SCALE GENOMIC DNA]</scope>
    <source>
        <strain evidence="3">201702449</strain>
    </source>
</reference>
<keyword evidence="1" id="KW-1133">Transmembrane helix</keyword>
<feature type="transmembrane region" description="Helical" evidence="1">
    <location>
        <begin position="30"/>
        <end position="51"/>
    </location>
</feature>
<organism evidence="2 3">
    <name type="scientific">Leptospira levettii</name>
    <dbReference type="NCBI Taxonomy" id="2023178"/>
    <lineage>
        <taxon>Bacteria</taxon>
        <taxon>Pseudomonadati</taxon>
        <taxon>Spirochaetota</taxon>
        <taxon>Spirochaetia</taxon>
        <taxon>Leptospirales</taxon>
        <taxon>Leptospiraceae</taxon>
        <taxon>Leptospira</taxon>
    </lineage>
</organism>
<accession>A0ABY2MTY9</accession>
<name>A0ABY2MTY9_9LEPT</name>
<evidence type="ECO:0000313" key="3">
    <source>
        <dbReference type="Proteomes" id="UP000297352"/>
    </source>
</evidence>
<protein>
    <submittedName>
        <fullName evidence="2">Uncharacterized protein</fullName>
    </submittedName>
</protein>
<sequence>MNKFKYLVFTAIVISWVYVLVFFRSQNFDAMNALYTLFSGLAFGGLIITIIQQADQIKSQEKDISNLKDLFKLLTKINVLSSLLNSAQEISRRTSSGSKTEEKEKINNDVSENILKYYADLVDSYKKIK</sequence>
<keyword evidence="1" id="KW-0812">Transmembrane</keyword>
<dbReference type="EMBL" id="RQGI01000004">
    <property type="protein sequence ID" value="TGL75387.1"/>
    <property type="molecule type" value="Genomic_DNA"/>
</dbReference>